<evidence type="ECO:0000256" key="1">
    <source>
        <dbReference type="ARBA" id="ARBA00022679"/>
    </source>
</evidence>
<comment type="caution">
    <text evidence="2">The sequence shown here is derived from an EMBL/GenBank/DDBJ whole genome shotgun (WGS) entry which is preliminary data.</text>
</comment>
<dbReference type="AlphaFoldDB" id="A0A9X3UK37"/>
<organism evidence="2 3">
    <name type="scientific">Hoeflea prorocentri</name>
    <dbReference type="NCBI Taxonomy" id="1922333"/>
    <lineage>
        <taxon>Bacteria</taxon>
        <taxon>Pseudomonadati</taxon>
        <taxon>Pseudomonadota</taxon>
        <taxon>Alphaproteobacteria</taxon>
        <taxon>Hyphomicrobiales</taxon>
        <taxon>Rhizobiaceae</taxon>
        <taxon>Hoeflea</taxon>
    </lineage>
</organism>
<gene>
    <name evidence="2" type="ORF">OQ273_15155</name>
</gene>
<accession>A0A9X3UK37</accession>
<dbReference type="RefSeq" id="WP_267991332.1">
    <property type="nucleotide sequence ID" value="NZ_JAPJZI010000001.1"/>
</dbReference>
<dbReference type="SUPFAM" id="SSF89796">
    <property type="entry name" value="CoA-transferase family III (CaiB/BaiF)"/>
    <property type="match status" value="1"/>
</dbReference>
<dbReference type="PANTHER" id="PTHR48207:SF4">
    <property type="entry name" value="BLL6097 PROTEIN"/>
    <property type="match status" value="1"/>
</dbReference>
<protein>
    <submittedName>
        <fullName evidence="2">CoA transferase</fullName>
    </submittedName>
</protein>
<name>A0A9X3UK37_9HYPH</name>
<dbReference type="PANTHER" id="PTHR48207">
    <property type="entry name" value="SUCCINATE--HYDROXYMETHYLGLUTARATE COA-TRANSFERASE"/>
    <property type="match status" value="1"/>
</dbReference>
<proteinExistence type="predicted"/>
<reference evidence="2" key="1">
    <citation type="submission" date="2022-11" db="EMBL/GenBank/DDBJ databases">
        <title>Draft genome sequence of Hoeflea poritis E7-10 and Hoeflea prorocentri PM5-8, separated from scleractinian coral Porites lutea and marine dinoflagellate.</title>
        <authorList>
            <person name="Zhang G."/>
            <person name="Wei Q."/>
            <person name="Cai L."/>
        </authorList>
    </citation>
    <scope>NUCLEOTIDE SEQUENCE</scope>
    <source>
        <strain evidence="2">PM5-8</strain>
    </source>
</reference>
<dbReference type="InterPro" id="IPR044855">
    <property type="entry name" value="CoA-Trfase_III_dom3_sf"/>
</dbReference>
<evidence type="ECO:0000313" key="2">
    <source>
        <dbReference type="EMBL" id="MDA5399919.1"/>
    </source>
</evidence>
<dbReference type="InterPro" id="IPR050483">
    <property type="entry name" value="CoA-transferase_III_domain"/>
</dbReference>
<dbReference type="Proteomes" id="UP001151234">
    <property type="component" value="Unassembled WGS sequence"/>
</dbReference>
<dbReference type="EMBL" id="JAPJZI010000001">
    <property type="protein sequence ID" value="MDA5399919.1"/>
    <property type="molecule type" value="Genomic_DNA"/>
</dbReference>
<sequence>MPGPLDGFKVIDLTSMVSGPLATRTLADQGADVIKVEAPSGDHARRVATRRGGFSASFVNNNRNKRSIVLNLKTPDGLAALKRLAADADVIVQNFRPGVAERIGVGEAAIREICPQIIYVSIAGFGFEGPYAAKPVFDPLIQAVSGLTTVQAGSDEARPRLVRTILPDKLTGIQTAQAITAALLSRSRTGKGQHVRLSMLDTVVAFLWASDMGRHTFVGEEGESETAQSFIDLIYETTDGYISVAVMQDKEWQAFAHAAERPDILEDERFKTAEGRETHKDERLNLIQSILKERTGAEWLERLEAADVPCAPVLTRSDVLRHPQVAANRLVVELDHPQAGRLRQARSPAWFSETDPKNRMGAPVLGGQTREILTEHGFDDAEIEALEKNGAAVQATGEG</sequence>
<dbReference type="GO" id="GO:0008410">
    <property type="term" value="F:CoA-transferase activity"/>
    <property type="evidence" value="ECO:0007669"/>
    <property type="project" value="TreeGrafter"/>
</dbReference>
<dbReference type="InterPro" id="IPR023606">
    <property type="entry name" value="CoA-Trfase_III_dom_1_sf"/>
</dbReference>
<dbReference type="Gene3D" id="3.30.1540.10">
    <property type="entry name" value="formyl-coa transferase, domain 3"/>
    <property type="match status" value="1"/>
</dbReference>
<dbReference type="InterPro" id="IPR003673">
    <property type="entry name" value="CoA-Trfase_fam_III"/>
</dbReference>
<dbReference type="Pfam" id="PF02515">
    <property type="entry name" value="CoA_transf_3"/>
    <property type="match status" value="1"/>
</dbReference>
<evidence type="ECO:0000313" key="3">
    <source>
        <dbReference type="Proteomes" id="UP001151234"/>
    </source>
</evidence>
<dbReference type="Gene3D" id="3.40.50.10540">
    <property type="entry name" value="Crotonobetainyl-coa:carnitine coa-transferase, domain 1"/>
    <property type="match status" value="1"/>
</dbReference>
<keyword evidence="1 2" id="KW-0808">Transferase</keyword>
<keyword evidence="3" id="KW-1185">Reference proteome</keyword>